<protein>
    <submittedName>
        <fullName evidence="3">Uncharacterized protein</fullName>
    </submittedName>
</protein>
<evidence type="ECO:0000256" key="1">
    <source>
        <dbReference type="SAM" id="Coils"/>
    </source>
</evidence>
<name>A0A6N2AH71_SOLCI</name>
<comment type="caution">
    <text evidence="3">The sequence shown here is derived from an EMBL/GenBank/DDBJ whole genome shotgun (WGS) entry which is preliminary data.</text>
</comment>
<sequence>MDRFPKFNMVISAPPQLIMWHNDVDGDNRRTLNKDLYVRFGHASFYAVYNREFKISYREWNELHPLAFAVTLLGTMVFQHGPSLSINTRVITLVHTLFKGYENQGTTKYYFVAPVILLDIYRTLGKCKEGHRVDDAWEMLKEWKNAKRMGKDIITPDRFNAGYDEDKEAKAVAELRELKEEANEKIERMRYESLEDKGRLGEGFLLMLRKIERVTREIQRIKEEGLKVDITTTIYKAAAATLDEDLASQLKRKKEEREAKIDIKTAVLLAKSAAFDEELATHSNLKGGKYLARDQGADNSGPDKEPIEEDEEEEIVYDPPFPIV</sequence>
<feature type="compositionally biased region" description="Acidic residues" evidence="2">
    <location>
        <begin position="306"/>
        <end position="316"/>
    </location>
</feature>
<dbReference type="AlphaFoldDB" id="A0A6N2AH71"/>
<reference evidence="3" key="1">
    <citation type="submission" date="2019-05" db="EMBL/GenBank/DDBJ databases">
        <title>The de novo reference genome and transcriptome assemblies of the wild tomato species Solanum chilense.</title>
        <authorList>
            <person name="Stam R."/>
            <person name="Nosenko T."/>
            <person name="Hoerger A.C."/>
            <person name="Stephan W."/>
            <person name="Seidel M.A."/>
            <person name="Kuhn J.M.M."/>
            <person name="Haberer G."/>
            <person name="Tellier A."/>
        </authorList>
    </citation>
    <scope>NUCLEOTIDE SEQUENCE</scope>
    <source>
        <tissue evidence="3">Mature leaves</tissue>
    </source>
</reference>
<proteinExistence type="predicted"/>
<feature type="region of interest" description="Disordered" evidence="2">
    <location>
        <begin position="286"/>
        <end position="324"/>
    </location>
</feature>
<gene>
    <name evidence="3" type="ORF">EJD97_007724</name>
</gene>
<evidence type="ECO:0000313" key="3">
    <source>
        <dbReference type="EMBL" id="TMW81822.1"/>
    </source>
</evidence>
<feature type="compositionally biased region" description="Basic and acidic residues" evidence="2">
    <location>
        <begin position="291"/>
        <end position="305"/>
    </location>
</feature>
<feature type="coiled-coil region" evidence="1">
    <location>
        <begin position="165"/>
        <end position="192"/>
    </location>
</feature>
<dbReference type="EMBL" id="RXGB01021294">
    <property type="protein sequence ID" value="TMW81822.1"/>
    <property type="molecule type" value="Genomic_DNA"/>
</dbReference>
<keyword evidence="1" id="KW-0175">Coiled coil</keyword>
<accession>A0A6N2AH71</accession>
<organism evidence="3">
    <name type="scientific">Solanum chilense</name>
    <name type="common">Tomato</name>
    <name type="synonym">Lycopersicon chilense</name>
    <dbReference type="NCBI Taxonomy" id="4083"/>
    <lineage>
        <taxon>Eukaryota</taxon>
        <taxon>Viridiplantae</taxon>
        <taxon>Streptophyta</taxon>
        <taxon>Embryophyta</taxon>
        <taxon>Tracheophyta</taxon>
        <taxon>Spermatophyta</taxon>
        <taxon>Magnoliopsida</taxon>
        <taxon>eudicotyledons</taxon>
        <taxon>Gunneridae</taxon>
        <taxon>Pentapetalae</taxon>
        <taxon>asterids</taxon>
        <taxon>lamiids</taxon>
        <taxon>Solanales</taxon>
        <taxon>Solanaceae</taxon>
        <taxon>Solanoideae</taxon>
        <taxon>Solaneae</taxon>
        <taxon>Solanum</taxon>
        <taxon>Solanum subgen. Lycopersicon</taxon>
    </lineage>
</organism>
<evidence type="ECO:0000256" key="2">
    <source>
        <dbReference type="SAM" id="MobiDB-lite"/>
    </source>
</evidence>